<evidence type="ECO:0000256" key="2">
    <source>
        <dbReference type="SAM" id="Phobius"/>
    </source>
</evidence>
<dbReference type="STRING" id="1794912.AXX12_15565"/>
<dbReference type="OrthoDB" id="1677288at2"/>
<comment type="caution">
    <text evidence="3">The sequence shown here is derived from an EMBL/GenBank/DDBJ whole genome shotgun (WGS) entry which is preliminary data.</text>
</comment>
<organism evidence="3 4">
    <name type="scientific">Anaerosporomusa subterranea</name>
    <dbReference type="NCBI Taxonomy" id="1794912"/>
    <lineage>
        <taxon>Bacteria</taxon>
        <taxon>Bacillati</taxon>
        <taxon>Bacillota</taxon>
        <taxon>Negativicutes</taxon>
        <taxon>Acetonemataceae</taxon>
        <taxon>Anaerosporomusa</taxon>
    </lineage>
</organism>
<evidence type="ECO:0000313" key="4">
    <source>
        <dbReference type="Proteomes" id="UP000076268"/>
    </source>
</evidence>
<protein>
    <submittedName>
        <fullName evidence="3">Uncharacterized protein</fullName>
    </submittedName>
</protein>
<evidence type="ECO:0000313" key="3">
    <source>
        <dbReference type="EMBL" id="KYZ74996.1"/>
    </source>
</evidence>
<keyword evidence="2" id="KW-1133">Transmembrane helix</keyword>
<dbReference type="EMBL" id="LSGP01000026">
    <property type="protein sequence ID" value="KYZ74996.1"/>
    <property type="molecule type" value="Genomic_DNA"/>
</dbReference>
<reference evidence="3 4" key="1">
    <citation type="submission" date="2016-02" db="EMBL/GenBank/DDBJ databases">
        <title>Anaerosporomusa subterraneum gen. nov., sp. nov., a spore-forming obligate anaerobe isolated from saprolite.</title>
        <authorList>
            <person name="Choi J.K."/>
            <person name="Shah M."/>
            <person name="Yee N."/>
        </authorList>
    </citation>
    <scope>NUCLEOTIDE SEQUENCE [LARGE SCALE GENOMIC DNA]</scope>
    <source>
        <strain evidence="3 4">RU4</strain>
    </source>
</reference>
<keyword evidence="2" id="KW-0472">Membrane</keyword>
<accession>A0A154BM52</accession>
<name>A0A154BM52_ANASB</name>
<feature type="transmembrane region" description="Helical" evidence="2">
    <location>
        <begin position="74"/>
        <end position="95"/>
    </location>
</feature>
<evidence type="ECO:0000256" key="1">
    <source>
        <dbReference type="SAM" id="MobiDB-lite"/>
    </source>
</evidence>
<sequence length="303" mass="32823">MMKEQFQIEEISKAIDAMNSKKPFHPTDDEVKQLMNTAMFIKQYGCTAEETAIVSQLAKQISSDITARRRRKRLLSAVAGVAAAALLFAGVSFQMPTEIAQEQSKENMQSPQVAVTENPNATVTRDNNKIIESLPANSSQSTPNIARSVKPDELPHRAKASSTPEVKKDLEVKEQPQVVAEAPKSGNTVLMILPDRSADSVSTEASGTVRQVYGKNTEKEIIVTQRSKNRATDKTAVAPDLPAAPSVANQTRTTAASLNKATRNVDGMEVVVEGKQTQAELEKVADSLVPAAQADSKRKKDNP</sequence>
<keyword evidence="2" id="KW-0812">Transmembrane</keyword>
<dbReference type="RefSeq" id="WP_066245543.1">
    <property type="nucleotide sequence ID" value="NZ_LSGP01000026.1"/>
</dbReference>
<gene>
    <name evidence="3" type="ORF">AXX12_15565</name>
</gene>
<keyword evidence="4" id="KW-1185">Reference proteome</keyword>
<proteinExistence type="predicted"/>
<dbReference type="Proteomes" id="UP000076268">
    <property type="component" value="Unassembled WGS sequence"/>
</dbReference>
<feature type="region of interest" description="Disordered" evidence="1">
    <location>
        <begin position="132"/>
        <end position="170"/>
    </location>
</feature>
<dbReference type="AlphaFoldDB" id="A0A154BM52"/>
<feature type="compositionally biased region" description="Polar residues" evidence="1">
    <location>
        <begin position="135"/>
        <end position="145"/>
    </location>
</feature>